<reference evidence="9 10" key="1">
    <citation type="submission" date="2024-01" db="EMBL/GenBank/DDBJ databases">
        <title>Genome assemblies of Stephania.</title>
        <authorList>
            <person name="Yang L."/>
        </authorList>
    </citation>
    <scope>NUCLEOTIDE SEQUENCE [LARGE SCALE GENOMIC DNA]</scope>
    <source>
        <strain evidence="9">YNDBR</strain>
        <tissue evidence="9">Leaf</tissue>
    </source>
</reference>
<evidence type="ECO:0000313" key="10">
    <source>
        <dbReference type="Proteomes" id="UP001420932"/>
    </source>
</evidence>
<evidence type="ECO:0000256" key="6">
    <source>
        <dbReference type="ARBA" id="ARBA00025709"/>
    </source>
</evidence>
<dbReference type="PANTHER" id="PTHR11751">
    <property type="entry name" value="ALANINE AMINOTRANSFERASE"/>
    <property type="match status" value="1"/>
</dbReference>
<dbReference type="Proteomes" id="UP001420932">
    <property type="component" value="Unassembled WGS sequence"/>
</dbReference>
<evidence type="ECO:0000256" key="3">
    <source>
        <dbReference type="ARBA" id="ARBA00022576"/>
    </source>
</evidence>
<keyword evidence="5" id="KW-0663">Pyridoxal phosphate</keyword>
<dbReference type="SUPFAM" id="SSF53383">
    <property type="entry name" value="PLP-dependent transferases"/>
    <property type="match status" value="1"/>
</dbReference>
<feature type="domain" description="Aminotransferase class I/classII large" evidence="8">
    <location>
        <begin position="87"/>
        <end position="139"/>
    </location>
</feature>
<comment type="cofactor">
    <cofactor evidence="1">
        <name>pyridoxal 5'-phosphate</name>
        <dbReference type="ChEBI" id="CHEBI:597326"/>
    </cofactor>
</comment>
<comment type="similarity">
    <text evidence="7">Belongs to the class-I pyridoxal-phosphate-dependent aminotransferase family. Alanine aminotransferase subfamily.</text>
</comment>
<dbReference type="InterPro" id="IPR004839">
    <property type="entry name" value="Aminotransferase_I/II_large"/>
</dbReference>
<dbReference type="InterPro" id="IPR015421">
    <property type="entry name" value="PyrdxlP-dep_Trfase_major"/>
</dbReference>
<dbReference type="GO" id="GO:0004021">
    <property type="term" value="F:L-alanine:2-oxoglutarate aminotransferase activity"/>
    <property type="evidence" value="ECO:0007669"/>
    <property type="project" value="TreeGrafter"/>
</dbReference>
<evidence type="ECO:0000313" key="9">
    <source>
        <dbReference type="EMBL" id="KAK9142117.1"/>
    </source>
</evidence>
<dbReference type="InterPro" id="IPR015424">
    <property type="entry name" value="PyrdxlP-dep_Trfase"/>
</dbReference>
<comment type="subunit">
    <text evidence="2">Homodimer.</text>
</comment>
<keyword evidence="4" id="KW-0808">Transferase</keyword>
<evidence type="ECO:0000256" key="7">
    <source>
        <dbReference type="ARBA" id="ARBA00025785"/>
    </source>
</evidence>
<evidence type="ECO:0000256" key="5">
    <source>
        <dbReference type="ARBA" id="ARBA00022898"/>
    </source>
</evidence>
<evidence type="ECO:0000256" key="1">
    <source>
        <dbReference type="ARBA" id="ARBA00001933"/>
    </source>
</evidence>
<gene>
    <name evidence="9" type="ORF">Syun_011517</name>
</gene>
<dbReference type="AlphaFoldDB" id="A0AAP0PFI4"/>
<keyword evidence="3" id="KW-0032">Aminotransferase</keyword>
<accession>A0AAP0PFI4</accession>
<dbReference type="Gene3D" id="3.40.640.10">
    <property type="entry name" value="Type I PLP-dependent aspartate aminotransferase-like (Major domain)"/>
    <property type="match status" value="3"/>
</dbReference>
<proteinExistence type="inferred from homology"/>
<evidence type="ECO:0000259" key="8">
    <source>
        <dbReference type="Pfam" id="PF00155"/>
    </source>
</evidence>
<dbReference type="EMBL" id="JBBNAF010000005">
    <property type="protein sequence ID" value="KAK9142117.1"/>
    <property type="molecule type" value="Genomic_DNA"/>
</dbReference>
<name>A0AAP0PFI4_9MAGN</name>
<evidence type="ECO:0000256" key="4">
    <source>
        <dbReference type="ARBA" id="ARBA00022679"/>
    </source>
</evidence>
<sequence>MESGDSRQPHLIFFITKPQSSSTTDDLFFRSFTISCHVSVLECEYAVRGDMVMQAQGVKGLRDQIAAAIEARDGFPADPNDIFLTSPAVPYYLDEAKGWGLEISELQKQLKEAQSNGITVRALVVINPGNPTGQVYQENVYVDEKKFHSFKKVSRSMGYGEDDIALVSFQSVSKGMWIVKCMKWK</sequence>
<dbReference type="InterPro" id="IPR045088">
    <property type="entry name" value="ALAT1/2-like"/>
</dbReference>
<comment type="pathway">
    <text evidence="6">Photosynthesis; C4 acid pathway.</text>
</comment>
<dbReference type="PANTHER" id="PTHR11751:SF29">
    <property type="entry name" value="ALANINE TRANSAMINASE"/>
    <property type="match status" value="1"/>
</dbReference>
<dbReference type="Pfam" id="PF00155">
    <property type="entry name" value="Aminotran_1_2"/>
    <property type="match status" value="1"/>
</dbReference>
<organism evidence="9 10">
    <name type="scientific">Stephania yunnanensis</name>
    <dbReference type="NCBI Taxonomy" id="152371"/>
    <lineage>
        <taxon>Eukaryota</taxon>
        <taxon>Viridiplantae</taxon>
        <taxon>Streptophyta</taxon>
        <taxon>Embryophyta</taxon>
        <taxon>Tracheophyta</taxon>
        <taxon>Spermatophyta</taxon>
        <taxon>Magnoliopsida</taxon>
        <taxon>Ranunculales</taxon>
        <taxon>Menispermaceae</taxon>
        <taxon>Menispermoideae</taxon>
        <taxon>Cissampelideae</taxon>
        <taxon>Stephania</taxon>
    </lineage>
</organism>
<evidence type="ECO:0000256" key="2">
    <source>
        <dbReference type="ARBA" id="ARBA00011738"/>
    </source>
</evidence>
<protein>
    <recommendedName>
        <fullName evidence="8">Aminotransferase class I/classII large domain-containing protein</fullName>
    </recommendedName>
</protein>
<dbReference type="GO" id="GO:0030170">
    <property type="term" value="F:pyridoxal phosphate binding"/>
    <property type="evidence" value="ECO:0007669"/>
    <property type="project" value="InterPro"/>
</dbReference>
<keyword evidence="10" id="KW-1185">Reference proteome</keyword>
<comment type="caution">
    <text evidence="9">The sequence shown here is derived from an EMBL/GenBank/DDBJ whole genome shotgun (WGS) entry which is preliminary data.</text>
</comment>